<dbReference type="InterPro" id="IPR023632">
    <property type="entry name" value="ATP_synth_F1_gsu_CS"/>
</dbReference>
<dbReference type="Pfam" id="PF00231">
    <property type="entry name" value="ATP-synt"/>
    <property type="match status" value="1"/>
</dbReference>
<dbReference type="PRINTS" id="PR00126">
    <property type="entry name" value="ATPASEGAMMA"/>
</dbReference>
<dbReference type="PROSITE" id="PS00153">
    <property type="entry name" value="ATPASE_GAMMA"/>
    <property type="match status" value="1"/>
</dbReference>
<evidence type="ECO:0000256" key="3">
    <source>
        <dbReference type="ARBA" id="ARBA00020843"/>
    </source>
</evidence>
<comment type="similarity">
    <text evidence="2">Belongs to the ATPase gamma chain family.</text>
</comment>
<dbReference type="NCBIfam" id="TIGR01146">
    <property type="entry name" value="ATPsyn_F1gamma"/>
    <property type="match status" value="1"/>
</dbReference>
<name>A0A0G4I1I2_9ALVE</name>
<dbReference type="PIRSF" id="PIRSF039089">
    <property type="entry name" value="ATP_synthase_gamma"/>
    <property type="match status" value="1"/>
</dbReference>
<gene>
    <name evidence="11" type="ORF">Cvel_10158</name>
</gene>
<proteinExistence type="inferred from homology"/>
<comment type="subcellular location">
    <subcellularLocation>
        <location evidence="1">Membrane</location>
        <topology evidence="1">Peripheral membrane protein</topology>
    </subcellularLocation>
</comment>
<evidence type="ECO:0000256" key="8">
    <source>
        <dbReference type="ARBA" id="ARBA00023196"/>
    </source>
</evidence>
<dbReference type="SUPFAM" id="SSF52943">
    <property type="entry name" value="ATP synthase (F1-ATPase), gamma subunit"/>
    <property type="match status" value="1"/>
</dbReference>
<evidence type="ECO:0000256" key="5">
    <source>
        <dbReference type="ARBA" id="ARBA00022781"/>
    </source>
</evidence>
<dbReference type="Gene3D" id="3.40.1380.10">
    <property type="match status" value="1"/>
</dbReference>
<evidence type="ECO:0000256" key="9">
    <source>
        <dbReference type="ARBA" id="ARBA00023310"/>
    </source>
</evidence>
<dbReference type="FunFam" id="1.10.287.80:FF:000001">
    <property type="entry name" value="ATP synthase gamma chain"/>
    <property type="match status" value="1"/>
</dbReference>
<keyword evidence="7" id="KW-0472">Membrane</keyword>
<dbReference type="Gene3D" id="1.10.287.80">
    <property type="entry name" value="ATP synthase, gamma subunit, helix hairpin domain"/>
    <property type="match status" value="1"/>
</dbReference>
<keyword evidence="5" id="KW-0375">Hydrogen ion transport</keyword>
<dbReference type="InterPro" id="IPR000131">
    <property type="entry name" value="ATP_synth_F1_gsu"/>
</dbReference>
<dbReference type="CDD" id="cd12151">
    <property type="entry name" value="F1-ATPase_gamma"/>
    <property type="match status" value="1"/>
</dbReference>
<evidence type="ECO:0000313" key="11">
    <source>
        <dbReference type="EMBL" id="CEM50737.1"/>
    </source>
</evidence>
<dbReference type="PANTHER" id="PTHR11693">
    <property type="entry name" value="ATP SYNTHASE GAMMA CHAIN"/>
    <property type="match status" value="1"/>
</dbReference>
<dbReference type="AlphaFoldDB" id="A0A0G4I1I2"/>
<evidence type="ECO:0000256" key="10">
    <source>
        <dbReference type="ARBA" id="ARBA00031066"/>
    </source>
</evidence>
<evidence type="ECO:0000256" key="7">
    <source>
        <dbReference type="ARBA" id="ARBA00023136"/>
    </source>
</evidence>
<dbReference type="GO" id="GO:0046933">
    <property type="term" value="F:proton-transporting ATP synthase activity, rotational mechanism"/>
    <property type="evidence" value="ECO:0007669"/>
    <property type="project" value="InterPro"/>
</dbReference>
<dbReference type="PANTHER" id="PTHR11693:SF22">
    <property type="entry name" value="ATP SYNTHASE SUBUNIT GAMMA, MITOCHONDRIAL"/>
    <property type="match status" value="1"/>
</dbReference>
<organism evidence="11">
    <name type="scientific">Chromera velia CCMP2878</name>
    <dbReference type="NCBI Taxonomy" id="1169474"/>
    <lineage>
        <taxon>Eukaryota</taxon>
        <taxon>Sar</taxon>
        <taxon>Alveolata</taxon>
        <taxon>Colpodellida</taxon>
        <taxon>Chromeraceae</taxon>
        <taxon>Chromera</taxon>
    </lineage>
</organism>
<sequence length="304" mass="33801">MFPARQFVFPLARASTASVPAFRHAQVRNFPGSDKAVQARMKSVKNIQKITKAMKMVAASKLKGDQRRLEAGVPFARPLQDLINRIPKDPASKAPLWLLVCSTDKGLCGGVNSYVAKLARTIIMESEASGVEVKMIGLGDKIRAAMVRLFGDRFDRVLAEVTKNPWNFTMACALMHKVLEREPARLAILFNHFRSVISYDTTREDVLTPKGSETTSLKDLDTFEFEPERREIWNDLIELYLASTLYGAMLDNVASEQSARMSAMDNASKNAGEMLANLTLVYNKARQAKITMELIEIISGANAL</sequence>
<dbReference type="GO" id="GO:0045259">
    <property type="term" value="C:proton-transporting ATP synthase complex"/>
    <property type="evidence" value="ECO:0007669"/>
    <property type="project" value="UniProtKB-KW"/>
</dbReference>
<evidence type="ECO:0000256" key="1">
    <source>
        <dbReference type="ARBA" id="ARBA00004170"/>
    </source>
</evidence>
<reference evidence="11" key="1">
    <citation type="submission" date="2014-11" db="EMBL/GenBank/DDBJ databases">
        <authorList>
            <person name="Otto D Thomas"/>
            <person name="Naeem Raeece"/>
        </authorList>
    </citation>
    <scope>NUCLEOTIDE SEQUENCE</scope>
</reference>
<evidence type="ECO:0000256" key="4">
    <source>
        <dbReference type="ARBA" id="ARBA00022448"/>
    </source>
</evidence>
<evidence type="ECO:0000256" key="2">
    <source>
        <dbReference type="ARBA" id="ARBA00007681"/>
    </source>
</evidence>
<keyword evidence="8" id="KW-0139">CF(1)</keyword>
<keyword evidence="6" id="KW-0406">Ion transport</keyword>
<dbReference type="GO" id="GO:0005739">
    <property type="term" value="C:mitochondrion"/>
    <property type="evidence" value="ECO:0007669"/>
    <property type="project" value="UniProtKB-ARBA"/>
</dbReference>
<dbReference type="PhylomeDB" id="A0A0G4I1I2"/>
<accession>A0A0G4I1I2</accession>
<evidence type="ECO:0000256" key="6">
    <source>
        <dbReference type="ARBA" id="ARBA00023065"/>
    </source>
</evidence>
<dbReference type="VEuPathDB" id="CryptoDB:Cvel_10158"/>
<dbReference type="EMBL" id="CDMZ01004739">
    <property type="protein sequence ID" value="CEM50737.1"/>
    <property type="molecule type" value="Genomic_DNA"/>
</dbReference>
<dbReference type="HAMAP" id="MF_00815">
    <property type="entry name" value="ATP_synth_gamma_bact"/>
    <property type="match status" value="1"/>
</dbReference>
<protein>
    <recommendedName>
        <fullName evidence="3">ATP synthase subunit gamma, mitochondrial</fullName>
    </recommendedName>
    <alternativeName>
        <fullName evidence="10">F-ATPase gamma subunit</fullName>
    </alternativeName>
</protein>
<keyword evidence="4" id="KW-0813">Transport</keyword>
<dbReference type="InterPro" id="IPR035968">
    <property type="entry name" value="ATP_synth_F1_ATPase_gsu"/>
</dbReference>
<keyword evidence="9" id="KW-0066">ATP synthesis</keyword>